<keyword evidence="11 22" id="KW-0547">Nucleotide-binding</keyword>
<dbReference type="SMART" id="SM00133">
    <property type="entry name" value="S_TK_X"/>
    <property type="match status" value="1"/>
</dbReference>
<feature type="region of interest" description="Disordered" evidence="24">
    <location>
        <begin position="907"/>
        <end position="946"/>
    </location>
</feature>
<dbReference type="PROSITE" id="PS00479">
    <property type="entry name" value="ZF_DAG_PE_1"/>
    <property type="match status" value="1"/>
</dbReference>
<dbReference type="GO" id="GO:0005737">
    <property type="term" value="C:cytoplasm"/>
    <property type="evidence" value="ECO:0007669"/>
    <property type="project" value="UniProtKB-SubCell"/>
</dbReference>
<evidence type="ECO:0000256" key="22">
    <source>
        <dbReference type="PROSITE-ProRule" id="PRU10141"/>
    </source>
</evidence>
<keyword evidence="7" id="KW-0723">Serine/threonine-protein kinase</keyword>
<feature type="coiled-coil region" evidence="23">
    <location>
        <begin position="634"/>
        <end position="739"/>
    </location>
</feature>
<dbReference type="InterPro" id="IPR001180">
    <property type="entry name" value="CNH_dom"/>
</dbReference>
<dbReference type="GO" id="GO:0005524">
    <property type="term" value="F:ATP binding"/>
    <property type="evidence" value="ECO:0007669"/>
    <property type="project" value="UniProtKB-UniRule"/>
</dbReference>
<evidence type="ECO:0000256" key="7">
    <source>
        <dbReference type="ARBA" id="ARBA00022527"/>
    </source>
</evidence>
<evidence type="ECO:0000256" key="20">
    <source>
        <dbReference type="ARBA" id="ARBA00073692"/>
    </source>
</evidence>
<comment type="cofactor">
    <cofactor evidence="1">
        <name>Mg(2+)</name>
        <dbReference type="ChEBI" id="CHEBI:18420"/>
    </cofactor>
</comment>
<evidence type="ECO:0000256" key="12">
    <source>
        <dbReference type="ARBA" id="ARBA00022771"/>
    </source>
</evidence>
<dbReference type="Pfam" id="PF08826">
    <property type="entry name" value="DMPK_coil"/>
    <property type="match status" value="1"/>
</dbReference>
<keyword evidence="10" id="KW-0479">Metal-binding</keyword>
<gene>
    <name evidence="32" type="primary">CDC42BPA</name>
</gene>
<dbReference type="PROSITE" id="PS00107">
    <property type="entry name" value="PROTEIN_KINASE_ATP"/>
    <property type="match status" value="1"/>
</dbReference>
<evidence type="ECO:0000259" key="26">
    <source>
        <dbReference type="PROSITE" id="PS50011"/>
    </source>
</evidence>
<evidence type="ECO:0000256" key="8">
    <source>
        <dbReference type="ARBA" id="ARBA00022553"/>
    </source>
</evidence>
<feature type="domain" description="Phorbol-ester/DAG-type" evidence="27">
    <location>
        <begin position="953"/>
        <end position="1003"/>
    </location>
</feature>
<feature type="coiled-coil region" evidence="23">
    <location>
        <begin position="441"/>
        <end position="588"/>
    </location>
</feature>
<dbReference type="PROSITE" id="PS50011">
    <property type="entry name" value="PROTEIN_KINASE_DOM"/>
    <property type="match status" value="1"/>
</dbReference>
<feature type="compositionally biased region" description="Low complexity" evidence="24">
    <location>
        <begin position="1566"/>
        <end position="1581"/>
    </location>
</feature>
<reference evidence="32" key="1">
    <citation type="submission" date="2025-08" db="UniProtKB">
        <authorList>
            <consortium name="RefSeq"/>
        </authorList>
    </citation>
    <scope>IDENTIFICATION</scope>
    <source>
        <tissue evidence="32">Blood</tissue>
    </source>
</reference>
<evidence type="ECO:0000313" key="31">
    <source>
        <dbReference type="Proteomes" id="UP000515208"/>
    </source>
</evidence>
<dbReference type="PANTHER" id="PTHR22988">
    <property type="entry name" value="MYOTONIC DYSTROPHY S/T KINASE-RELATED"/>
    <property type="match status" value="1"/>
</dbReference>
<evidence type="ECO:0000256" key="2">
    <source>
        <dbReference type="ARBA" id="ARBA00004496"/>
    </source>
</evidence>
<dbReference type="InterPro" id="IPR002219">
    <property type="entry name" value="PKC_DAG/PE"/>
</dbReference>
<evidence type="ECO:0000256" key="19">
    <source>
        <dbReference type="ARBA" id="ARBA00048679"/>
    </source>
</evidence>
<evidence type="ECO:0000256" key="16">
    <source>
        <dbReference type="ARBA" id="ARBA00023054"/>
    </source>
</evidence>
<keyword evidence="14" id="KW-0862">Zinc</keyword>
<evidence type="ECO:0000259" key="28">
    <source>
        <dbReference type="PROSITE" id="PS50108"/>
    </source>
</evidence>
<evidence type="ECO:0000256" key="1">
    <source>
        <dbReference type="ARBA" id="ARBA00001946"/>
    </source>
</evidence>
<feature type="domain" description="PH" evidence="25">
    <location>
        <begin position="1023"/>
        <end position="1142"/>
    </location>
</feature>
<accession>A0A6P3IJL9</accession>
<comment type="subcellular location">
    <subcellularLocation>
        <location evidence="3">Cell projection</location>
        <location evidence="3">Lamellipodium</location>
    </subcellularLocation>
    <subcellularLocation>
        <location evidence="2">Cytoplasm</location>
    </subcellularLocation>
</comment>
<dbReference type="InterPro" id="IPR000719">
    <property type="entry name" value="Prot_kinase_dom"/>
</dbReference>
<dbReference type="Gene3D" id="3.30.200.20">
    <property type="entry name" value="Phosphorylase Kinase, domain 1"/>
    <property type="match status" value="1"/>
</dbReference>
<feature type="compositionally biased region" description="Polar residues" evidence="24">
    <location>
        <begin position="1545"/>
        <end position="1560"/>
    </location>
</feature>
<dbReference type="InterPro" id="IPR011009">
    <property type="entry name" value="Kinase-like_dom_sf"/>
</dbReference>
<evidence type="ECO:0000256" key="21">
    <source>
        <dbReference type="ARBA" id="ARBA00076683"/>
    </source>
</evidence>
<proteinExistence type="inferred from homology"/>
<dbReference type="PROSITE" id="PS50081">
    <property type="entry name" value="ZF_DAG_PE_2"/>
    <property type="match status" value="1"/>
</dbReference>
<dbReference type="InterPro" id="IPR008271">
    <property type="entry name" value="Ser/Thr_kinase_AS"/>
</dbReference>
<dbReference type="InterPro" id="IPR001849">
    <property type="entry name" value="PH_domain"/>
</dbReference>
<evidence type="ECO:0000256" key="14">
    <source>
        <dbReference type="ARBA" id="ARBA00022833"/>
    </source>
</evidence>
<dbReference type="GO" id="GO:0042641">
    <property type="term" value="C:actomyosin"/>
    <property type="evidence" value="ECO:0007669"/>
    <property type="project" value="TreeGrafter"/>
</dbReference>
<dbReference type="InterPro" id="IPR017441">
    <property type="entry name" value="Protein_kinase_ATP_BS"/>
</dbReference>
<dbReference type="PROSITE" id="PS50108">
    <property type="entry name" value="CRIB"/>
    <property type="match status" value="1"/>
</dbReference>
<feature type="compositionally biased region" description="Low complexity" evidence="24">
    <location>
        <begin position="907"/>
        <end position="916"/>
    </location>
</feature>
<feature type="domain" description="AGC-kinase C-terminal" evidence="30">
    <location>
        <begin position="344"/>
        <end position="414"/>
    </location>
</feature>
<evidence type="ECO:0000256" key="13">
    <source>
        <dbReference type="ARBA" id="ARBA00022777"/>
    </source>
</evidence>
<dbReference type="FunFam" id="2.30.29.30:FF:000032">
    <property type="entry name" value="Non-specific serine/threonine protein kinase"/>
    <property type="match status" value="1"/>
</dbReference>
<feature type="domain" description="CNH" evidence="29">
    <location>
        <begin position="1168"/>
        <end position="1440"/>
    </location>
</feature>
<organism evidence="31 32">
    <name type="scientific">Bison bison bison</name>
    <name type="common">North American plains bison</name>
    <dbReference type="NCBI Taxonomy" id="43346"/>
    <lineage>
        <taxon>Eukaryota</taxon>
        <taxon>Metazoa</taxon>
        <taxon>Chordata</taxon>
        <taxon>Craniata</taxon>
        <taxon>Vertebrata</taxon>
        <taxon>Euteleostomi</taxon>
        <taxon>Mammalia</taxon>
        <taxon>Eutheria</taxon>
        <taxon>Laurasiatheria</taxon>
        <taxon>Artiodactyla</taxon>
        <taxon>Ruminantia</taxon>
        <taxon>Pecora</taxon>
        <taxon>Bovidae</taxon>
        <taxon>Bovinae</taxon>
        <taxon>Bison</taxon>
    </lineage>
</organism>
<dbReference type="InterPro" id="IPR000961">
    <property type="entry name" value="AGC-kinase_C"/>
</dbReference>
<dbReference type="GO" id="GO:0031032">
    <property type="term" value="P:actomyosin structure organization"/>
    <property type="evidence" value="ECO:0007669"/>
    <property type="project" value="TreeGrafter"/>
</dbReference>
<dbReference type="CDD" id="cd01243">
    <property type="entry name" value="PH_MRCK"/>
    <property type="match status" value="1"/>
</dbReference>
<dbReference type="PROSITE" id="PS51285">
    <property type="entry name" value="AGC_KINASE_CTER"/>
    <property type="match status" value="1"/>
</dbReference>
<feature type="compositionally biased region" description="Low complexity" evidence="24">
    <location>
        <begin position="1606"/>
        <end position="1615"/>
    </location>
</feature>
<dbReference type="Gene3D" id="1.20.5.340">
    <property type="match status" value="1"/>
</dbReference>
<feature type="region of interest" description="Disordered" evidence="24">
    <location>
        <begin position="1524"/>
        <end position="1673"/>
    </location>
</feature>
<dbReference type="Pfam" id="PF00130">
    <property type="entry name" value="C1_1"/>
    <property type="match status" value="1"/>
</dbReference>
<dbReference type="GO" id="GO:0008270">
    <property type="term" value="F:zinc ion binding"/>
    <property type="evidence" value="ECO:0007669"/>
    <property type="project" value="UniProtKB-KW"/>
</dbReference>
<dbReference type="Gene3D" id="1.10.510.10">
    <property type="entry name" value="Transferase(Phosphotransferase) domain 1"/>
    <property type="match status" value="1"/>
</dbReference>
<evidence type="ECO:0000256" key="18">
    <source>
        <dbReference type="ARBA" id="ARBA00047899"/>
    </source>
</evidence>
<evidence type="ECO:0000256" key="10">
    <source>
        <dbReference type="ARBA" id="ARBA00022723"/>
    </source>
</evidence>
<keyword evidence="12" id="KW-0863">Zinc-finger</keyword>
<dbReference type="SUPFAM" id="SSF69322">
    <property type="entry name" value="Tricorn protease domain 2"/>
    <property type="match status" value="1"/>
</dbReference>
<feature type="binding site" evidence="22">
    <location>
        <position position="106"/>
    </location>
    <ligand>
        <name>ATP</name>
        <dbReference type="ChEBI" id="CHEBI:30616"/>
    </ligand>
</feature>
<evidence type="ECO:0000259" key="30">
    <source>
        <dbReference type="PROSITE" id="PS51285"/>
    </source>
</evidence>
<evidence type="ECO:0000256" key="5">
    <source>
        <dbReference type="ARBA" id="ARBA00012513"/>
    </source>
</evidence>
<dbReference type="PANTHER" id="PTHR22988:SF31">
    <property type="entry name" value="SERINE_THREONINE-PROTEIN KINASE MRCK ALPHA"/>
    <property type="match status" value="1"/>
</dbReference>
<dbReference type="SUPFAM" id="SSF57889">
    <property type="entry name" value="Cysteine-rich domain"/>
    <property type="match status" value="1"/>
</dbReference>
<dbReference type="FunFam" id="1.10.510.10:FF:000014">
    <property type="entry name" value="Non-specific serine/threonine protein kinase"/>
    <property type="match status" value="1"/>
</dbReference>
<comment type="catalytic activity">
    <reaction evidence="18">
        <text>L-threonyl-[protein] + ATP = O-phospho-L-threonyl-[protein] + ADP + H(+)</text>
        <dbReference type="Rhea" id="RHEA:46608"/>
        <dbReference type="Rhea" id="RHEA-COMP:11060"/>
        <dbReference type="Rhea" id="RHEA-COMP:11605"/>
        <dbReference type="ChEBI" id="CHEBI:15378"/>
        <dbReference type="ChEBI" id="CHEBI:30013"/>
        <dbReference type="ChEBI" id="CHEBI:30616"/>
        <dbReference type="ChEBI" id="CHEBI:61977"/>
        <dbReference type="ChEBI" id="CHEBI:456216"/>
        <dbReference type="EC" id="2.7.11.1"/>
    </reaction>
</comment>
<evidence type="ECO:0000259" key="29">
    <source>
        <dbReference type="PROSITE" id="PS50219"/>
    </source>
</evidence>
<dbReference type="GeneID" id="104997906"/>
<dbReference type="InterPro" id="IPR026611">
    <property type="entry name" value="MRCK_alpha_cat"/>
</dbReference>
<dbReference type="InterPro" id="IPR046349">
    <property type="entry name" value="C1-like_sf"/>
</dbReference>
<dbReference type="PROSITE" id="PS50003">
    <property type="entry name" value="PH_DOMAIN"/>
    <property type="match status" value="1"/>
</dbReference>
<evidence type="ECO:0000256" key="17">
    <source>
        <dbReference type="ARBA" id="ARBA00023273"/>
    </source>
</evidence>
<evidence type="ECO:0000256" key="24">
    <source>
        <dbReference type="SAM" id="MobiDB-lite"/>
    </source>
</evidence>
<keyword evidence="17" id="KW-0966">Cell projection</keyword>
<dbReference type="InterPro" id="IPR000095">
    <property type="entry name" value="CRIB_dom"/>
</dbReference>
<dbReference type="Pfam" id="PF00433">
    <property type="entry name" value="Pkinase_C"/>
    <property type="match status" value="1"/>
</dbReference>
<dbReference type="InterPro" id="IPR057529">
    <property type="entry name" value="MRCK/ROCK_PH"/>
</dbReference>
<evidence type="ECO:0000256" key="4">
    <source>
        <dbReference type="ARBA" id="ARBA00005719"/>
    </source>
</evidence>
<dbReference type="SMART" id="SM00220">
    <property type="entry name" value="S_TKc"/>
    <property type="match status" value="1"/>
</dbReference>
<feature type="coiled-coil region" evidence="23">
    <location>
        <begin position="805"/>
        <end position="860"/>
    </location>
</feature>
<dbReference type="Pfam" id="PF00780">
    <property type="entry name" value="CNH"/>
    <property type="match status" value="1"/>
</dbReference>
<feature type="domain" description="CRIB" evidence="28">
    <location>
        <begin position="1512"/>
        <end position="1525"/>
    </location>
</feature>
<dbReference type="Gene3D" id="2.30.29.30">
    <property type="entry name" value="Pleckstrin-homology domain (PH domain)/Phosphotyrosine-binding domain (PTB)"/>
    <property type="match status" value="1"/>
</dbReference>
<dbReference type="InterPro" id="IPR050839">
    <property type="entry name" value="Rho-assoc_Ser/Thr_Kinase"/>
</dbReference>
<dbReference type="GO" id="GO:0004674">
    <property type="term" value="F:protein serine/threonine kinase activity"/>
    <property type="evidence" value="ECO:0007669"/>
    <property type="project" value="UniProtKB-KW"/>
</dbReference>
<evidence type="ECO:0000313" key="32">
    <source>
        <dbReference type="RefSeq" id="XP_010851185.1"/>
    </source>
</evidence>
<dbReference type="FunFam" id="3.30.200.20:FF:001055">
    <property type="entry name" value="Serine/threonine-protein kinase MRCK beta"/>
    <property type="match status" value="1"/>
</dbReference>
<keyword evidence="15 22" id="KW-0067">ATP-binding</keyword>
<dbReference type="CDD" id="cd05623">
    <property type="entry name" value="STKc_MRCK_alpha"/>
    <property type="match status" value="1"/>
</dbReference>
<name>A0A6P3IJL9_BISBB</name>
<keyword evidence="13 32" id="KW-0418">Kinase</keyword>
<evidence type="ECO:0000256" key="23">
    <source>
        <dbReference type="SAM" id="Coils"/>
    </source>
</evidence>
<dbReference type="Gene3D" id="1.10.287.1490">
    <property type="match status" value="1"/>
</dbReference>
<dbReference type="SUPFAM" id="SSF56112">
    <property type="entry name" value="Protein kinase-like (PK-like)"/>
    <property type="match status" value="1"/>
</dbReference>
<keyword evidence="16 23" id="KW-0175">Coiled coil</keyword>
<dbReference type="Gene3D" id="3.30.60.20">
    <property type="match status" value="1"/>
</dbReference>
<evidence type="ECO:0000259" key="27">
    <source>
        <dbReference type="PROSITE" id="PS50081"/>
    </source>
</evidence>
<evidence type="ECO:0000256" key="11">
    <source>
        <dbReference type="ARBA" id="ARBA00022741"/>
    </source>
</evidence>
<dbReference type="GO" id="GO:0030027">
    <property type="term" value="C:lamellipodium"/>
    <property type="evidence" value="ECO:0007669"/>
    <property type="project" value="UniProtKB-SubCell"/>
</dbReference>
<dbReference type="CDD" id="cd00132">
    <property type="entry name" value="CRIB"/>
    <property type="match status" value="1"/>
</dbReference>
<dbReference type="CTD" id="8476"/>
<comment type="similarity">
    <text evidence="4">Belongs to the protein kinase superfamily. AGC Ser/Thr protein kinase family. DMPK subfamily.</text>
</comment>
<dbReference type="PROSITE" id="PS50219">
    <property type="entry name" value="CNH"/>
    <property type="match status" value="1"/>
</dbReference>
<dbReference type="FunFam" id="1.20.5.340:FF:000010">
    <property type="entry name" value="Non-specific serine/threonine protein kinase"/>
    <property type="match status" value="1"/>
</dbReference>
<dbReference type="RefSeq" id="XP_010851185.1">
    <property type="nucleotide sequence ID" value="XM_010852883.1"/>
</dbReference>
<dbReference type="SMART" id="SM00233">
    <property type="entry name" value="PH"/>
    <property type="match status" value="1"/>
</dbReference>
<dbReference type="InterPro" id="IPR017892">
    <property type="entry name" value="Pkinase_C"/>
</dbReference>
<dbReference type="Proteomes" id="UP000515208">
    <property type="component" value="Unplaced"/>
</dbReference>
<dbReference type="InterPro" id="IPR011993">
    <property type="entry name" value="PH-like_dom_sf"/>
</dbReference>
<keyword evidence="31" id="KW-1185">Reference proteome</keyword>
<dbReference type="InterPro" id="IPR014930">
    <property type="entry name" value="Myotonic_dystrophy_kinase_coil"/>
</dbReference>
<dbReference type="PROSITE" id="PS00108">
    <property type="entry name" value="PROTEIN_KINASE_ST"/>
    <property type="match status" value="1"/>
</dbReference>
<keyword evidence="6" id="KW-0963">Cytoplasm</keyword>
<dbReference type="SUPFAM" id="SSF50729">
    <property type="entry name" value="PH domain-like"/>
    <property type="match status" value="1"/>
</dbReference>
<evidence type="ECO:0000259" key="25">
    <source>
        <dbReference type="PROSITE" id="PS50003"/>
    </source>
</evidence>
<evidence type="ECO:0000256" key="15">
    <source>
        <dbReference type="ARBA" id="ARBA00022840"/>
    </source>
</evidence>
<dbReference type="SMART" id="SM00285">
    <property type="entry name" value="PBD"/>
    <property type="match status" value="1"/>
</dbReference>
<dbReference type="Pfam" id="PF25346">
    <property type="entry name" value="PH_MRCK"/>
    <property type="match status" value="1"/>
</dbReference>
<dbReference type="SMART" id="SM00109">
    <property type="entry name" value="C1"/>
    <property type="match status" value="1"/>
</dbReference>
<dbReference type="FunFam" id="3.30.60.20:FF:000005">
    <property type="entry name" value="Non-specific serine/threonine protein kinase"/>
    <property type="match status" value="1"/>
</dbReference>
<protein>
    <recommendedName>
        <fullName evidence="20">Serine/threonine-protein kinase MRCK alpha</fullName>
        <ecNumber evidence="5">2.7.11.1</ecNumber>
    </recommendedName>
    <alternativeName>
        <fullName evidence="21">CDC42-binding protein kinase alpha</fullName>
    </alternativeName>
</protein>
<sequence length="1673" mass="189888">MSGEVRLRQLEQFILDGPAQTNGQCFSVETLLDILICLYDECNNSPLRREKNILEYLEWAKPFTSKVKQMRLHREDFEILKVIGRGAFGEVAVVKLKNADKVFAMKILNKWEMLKRAETACFREERDVLVNGDNKWITTLHYAFQDDNNLYLVMDYYVGGDLLTLLSKFEDRLPEDMARFYLAEMVIAIDSVHQLHYVHRDIKPDNILMDMNGHIRLADFGSCLKLMEDGTVQSSVAVGTPDYISPEILQAMEDGKGRYGPECDWWSLGVCMYEMLYGETPFYAESLVETYGKIMNHKERFQFPPQVSDVSENAKDLIRRLICSREHRLGQNGIEDFKKHPFFNGIDWDNIRNCEAPYIPEVSSPTDTSNFDVDDDCLKNSETMPPPTHTAFSGHHLPFVGFTYTSSCVLSDRSCLRVTAGPTPLDLDVNVQRTLDNNLATEAYERRIKRLEQEKLELSRKLQESTQTVQALQYSTADGPLTASKDLEIKSLKEEIEKLRKQVRESSHLEQQLEEANSVKRELDDAFRQIKAYEKQIKTLQQEREELNKLEVRTEAVAAEASKDRKLREQSEHYSKQLENELEGLKQKQISYSPGVCSIEHQQEITKLKTDLEKKSIFYEEELSKREGIHANEIKNLKKELHDSEGQQLALNKEIMILKDKLEKNRRESQSEREEFENEFKQQYEREKVLLTEENKKLTSELDKLTTLCENLSARNQQLEEEVKDLADKKESVAHWEAQITEIIQWVSDEKDARGYLQALASKMTEELEALRNSSLGTRATDMPWKMRRFAKLDMSARLELQSALDAEIRAKQAIQEELNKVKASNIITECKLKDSEKKNLELLSEIEQLIKDTEELRSEKGIEHQDSQHSFLAFLNTPTDALDQFETDPVENTYVRNPNVKFYIQSRSTSPSTSSEAEPVKTVDSTPLPVHTPTLRKKGCPGSTGFPSKRKIHQFFVKSFTTPTKCHQCTSLMVGLIRQGCSCEVCGFSCHITCVNKAPTACPVPPEQTKGPLGIDPQKGIGTAYEGHVRIPKPAGVKKGWQRALAVVCDFKLFLYDIAEGKASQPSVVVSQVIDMRDEEFSVSSVLASDVIHASRKDIPCIFRVTASQLSASSNKCSILMLADSENEKSKWVGVLSELHKILKKNKFRDRSVYVPKEAYDSTLPLIKTTQAAAIIDHERIALGNEEGLFVVHVTKDEIIRVGDNKKIHQIELIPNDQLVAVISGRNRHVRLFPMSALDGRETDFYKLAETKGCQTITSGKVRHGALTCLCVAMKRQVLCYELFQSKTRHRKFKEIQVPYNVQWMAIFSEQLCVGFQSGFLRYPLNGEGSPYSMLHSNDNTLSFIAHQPMDAICAVEISSKEYLLCFNSIGIYTDCQGRRSRQQELMWPANPSSCCYNAPYLSVYSENAVDIFDVNSMEWIQTLPLKKVRPLNSEGSLNLLGLETIRLIYFKNKMAEGDELVVPETSDNSRKQMVRNINNKRRYSFRVPEEERMQQRREMLRDPEMRNKLISNPTNFNHIAHMGPGDGIQILKDLPMNPRPQESRTAFSGSVSIPSITKSRPEPGRSMSASSGLSARSSAQNGSALKREFSGGSYSAKRQPMPSPSEGSLSSGGMDQGSDAPARDYDGEDSDSPRHSTASNSSNLSSPPSPVSPRKTKSLSLESTDRGSWDP</sequence>
<dbReference type="EC" id="2.7.11.1" evidence="5"/>
<comment type="catalytic activity">
    <reaction evidence="19">
        <text>L-seryl-[protein] + ATP = O-phospho-L-seryl-[protein] + ADP + H(+)</text>
        <dbReference type="Rhea" id="RHEA:17989"/>
        <dbReference type="Rhea" id="RHEA-COMP:9863"/>
        <dbReference type="Rhea" id="RHEA-COMP:11604"/>
        <dbReference type="ChEBI" id="CHEBI:15378"/>
        <dbReference type="ChEBI" id="CHEBI:29999"/>
        <dbReference type="ChEBI" id="CHEBI:30616"/>
        <dbReference type="ChEBI" id="CHEBI:83421"/>
        <dbReference type="ChEBI" id="CHEBI:456216"/>
        <dbReference type="EC" id="2.7.11.1"/>
    </reaction>
</comment>
<dbReference type="Pfam" id="PF00069">
    <property type="entry name" value="Pkinase"/>
    <property type="match status" value="1"/>
</dbReference>
<feature type="domain" description="Protein kinase" evidence="26">
    <location>
        <begin position="77"/>
        <end position="343"/>
    </location>
</feature>
<evidence type="ECO:0000256" key="3">
    <source>
        <dbReference type="ARBA" id="ARBA00004510"/>
    </source>
</evidence>
<dbReference type="SMART" id="SM00036">
    <property type="entry name" value="CNH"/>
    <property type="match status" value="1"/>
</dbReference>
<evidence type="ECO:0000256" key="9">
    <source>
        <dbReference type="ARBA" id="ARBA00022679"/>
    </source>
</evidence>
<keyword evidence="9" id="KW-0808">Transferase</keyword>
<keyword evidence="8" id="KW-0597">Phosphoprotein</keyword>
<evidence type="ECO:0000256" key="6">
    <source>
        <dbReference type="ARBA" id="ARBA00022490"/>
    </source>
</evidence>